<dbReference type="EMBL" id="JAGMWT010000032">
    <property type="protein sequence ID" value="KAH7109469.1"/>
    <property type="molecule type" value="Genomic_DNA"/>
</dbReference>
<accession>A0A9P9CZ45</accession>
<dbReference type="AlphaFoldDB" id="A0A9P9CZ45"/>
<proteinExistence type="predicted"/>
<protein>
    <submittedName>
        <fullName evidence="1">Uncharacterized protein</fullName>
    </submittedName>
</protein>
<gene>
    <name evidence="1" type="ORF">B0J11DRAFT_236917</name>
</gene>
<name>A0A9P9CZ45_9PLEO</name>
<sequence length="176" mass="19690">MHFSYASSVLDQSTTCHLRSFVAILSIRQVFSSTLSDLIQPCLLAPMLLLCFLTFQLLLPPMLAMQITIWDSNGCKTMPPSWKGFLGPGNGCQVRYQDRGNPNRDRYETGVIAQMVEDSEEDASQIIVFFEGDDCDPKRIITRSDKGTCSQPIAGKYGSWEIWDLCNGTIGCDFED</sequence>
<comment type="caution">
    <text evidence="1">The sequence shown here is derived from an EMBL/GenBank/DDBJ whole genome shotgun (WGS) entry which is preliminary data.</text>
</comment>
<dbReference type="OrthoDB" id="3795376at2759"/>
<reference evidence="1" key="1">
    <citation type="journal article" date="2021" name="Nat. Commun.">
        <title>Genetic determinants of endophytism in the Arabidopsis root mycobiome.</title>
        <authorList>
            <person name="Mesny F."/>
            <person name="Miyauchi S."/>
            <person name="Thiergart T."/>
            <person name="Pickel B."/>
            <person name="Atanasova L."/>
            <person name="Karlsson M."/>
            <person name="Huettel B."/>
            <person name="Barry K.W."/>
            <person name="Haridas S."/>
            <person name="Chen C."/>
            <person name="Bauer D."/>
            <person name="Andreopoulos W."/>
            <person name="Pangilinan J."/>
            <person name="LaButti K."/>
            <person name="Riley R."/>
            <person name="Lipzen A."/>
            <person name="Clum A."/>
            <person name="Drula E."/>
            <person name="Henrissat B."/>
            <person name="Kohler A."/>
            <person name="Grigoriev I.V."/>
            <person name="Martin F.M."/>
            <person name="Hacquard S."/>
        </authorList>
    </citation>
    <scope>NUCLEOTIDE SEQUENCE</scope>
    <source>
        <strain evidence="1">MPI-CAGE-CH-0243</strain>
    </source>
</reference>
<organism evidence="1 2">
    <name type="scientific">Dendryphion nanum</name>
    <dbReference type="NCBI Taxonomy" id="256645"/>
    <lineage>
        <taxon>Eukaryota</taxon>
        <taxon>Fungi</taxon>
        <taxon>Dikarya</taxon>
        <taxon>Ascomycota</taxon>
        <taxon>Pezizomycotina</taxon>
        <taxon>Dothideomycetes</taxon>
        <taxon>Pleosporomycetidae</taxon>
        <taxon>Pleosporales</taxon>
        <taxon>Torulaceae</taxon>
        <taxon>Dendryphion</taxon>
    </lineage>
</organism>
<evidence type="ECO:0000313" key="2">
    <source>
        <dbReference type="Proteomes" id="UP000700596"/>
    </source>
</evidence>
<evidence type="ECO:0000313" key="1">
    <source>
        <dbReference type="EMBL" id="KAH7109469.1"/>
    </source>
</evidence>
<dbReference type="Proteomes" id="UP000700596">
    <property type="component" value="Unassembled WGS sequence"/>
</dbReference>
<keyword evidence="2" id="KW-1185">Reference proteome</keyword>